<evidence type="ECO:0000256" key="5">
    <source>
        <dbReference type="SAM" id="MobiDB-lite"/>
    </source>
</evidence>
<feature type="compositionally biased region" description="Polar residues" evidence="5">
    <location>
        <begin position="1"/>
        <end position="11"/>
    </location>
</feature>
<dbReference type="GO" id="GO:0006412">
    <property type="term" value="P:translation"/>
    <property type="evidence" value="ECO:0007669"/>
    <property type="project" value="InterPro"/>
</dbReference>
<dbReference type="RefSeq" id="YP_009424090.1">
    <property type="nucleotide sequence ID" value="NC_035807.1"/>
</dbReference>
<comment type="similarity">
    <text evidence="1 4">Belongs to the universal ribosomal protein uS15 family.</text>
</comment>
<sequence>MNKGVYTNPSQVLEEKEKMGSTQSQISQISLRVLKITYHLKFHPRDYSSQRGLWKPLGRRKSIPNHLFKRNIDSYNRSVREPGIRGSKDYQSGFVKTF</sequence>
<dbReference type="InterPro" id="IPR009068">
    <property type="entry name" value="uS15_NS1_RNA-bd_sf"/>
</dbReference>
<dbReference type="EMBL" id="KX258660">
    <property type="protein sequence ID" value="APT66019.1"/>
    <property type="molecule type" value="Genomic_DNA"/>
</dbReference>
<dbReference type="SMART" id="SM01387">
    <property type="entry name" value="Ribosomal_S15"/>
    <property type="match status" value="1"/>
</dbReference>
<keyword evidence="6" id="KW-0934">Plastid</keyword>
<geneLocation type="chloroplast" evidence="6"/>
<evidence type="ECO:0000256" key="1">
    <source>
        <dbReference type="ARBA" id="ARBA00008434"/>
    </source>
</evidence>
<feature type="region of interest" description="Disordered" evidence="5">
    <location>
        <begin position="79"/>
        <end position="98"/>
    </location>
</feature>
<evidence type="ECO:0000256" key="2">
    <source>
        <dbReference type="ARBA" id="ARBA00022980"/>
    </source>
</evidence>
<keyword evidence="6" id="KW-0150">Chloroplast</keyword>
<keyword evidence="3 4" id="KW-0687">Ribonucleoprotein</keyword>
<reference evidence="6" key="1">
    <citation type="journal article" date="2017" name="Am. J. Bot.">
        <title>Plastome sequences of an ancient fern lineage reveal remarkable changes in gene content and architecture.</title>
        <authorList>
            <person name="Labiak P.H."/>
            <person name="Karol K.G."/>
        </authorList>
    </citation>
    <scope>NUCLEOTIDE SEQUENCE</scope>
</reference>
<evidence type="ECO:0000313" key="6">
    <source>
        <dbReference type="EMBL" id="APT66020.1"/>
    </source>
</evidence>
<dbReference type="AlphaFoldDB" id="A0A286QHE2"/>
<name>A0A286QHE2_9MONI</name>
<dbReference type="Pfam" id="PF00312">
    <property type="entry name" value="Ribosomal_S15"/>
    <property type="match status" value="1"/>
</dbReference>
<dbReference type="GO" id="GO:0003735">
    <property type="term" value="F:structural constituent of ribosome"/>
    <property type="evidence" value="ECO:0007669"/>
    <property type="project" value="InterPro"/>
</dbReference>
<dbReference type="InterPro" id="IPR000589">
    <property type="entry name" value="Ribosomal_uS15"/>
</dbReference>
<dbReference type="GeneID" id="33944140"/>
<dbReference type="Gene3D" id="1.10.287.10">
    <property type="entry name" value="S15/NS1, RNA-binding"/>
    <property type="match status" value="1"/>
</dbReference>
<dbReference type="EMBL" id="KX258660">
    <property type="protein sequence ID" value="APT66020.1"/>
    <property type="molecule type" value="Genomic_DNA"/>
</dbReference>
<evidence type="ECO:0000256" key="3">
    <source>
        <dbReference type="ARBA" id="ARBA00023274"/>
    </source>
</evidence>
<organism evidence="6">
    <name type="scientific">Schizaea elegans</name>
    <dbReference type="NCBI Taxonomy" id="180990"/>
    <lineage>
        <taxon>Eukaryota</taxon>
        <taxon>Viridiplantae</taxon>
        <taxon>Streptophyta</taxon>
        <taxon>Embryophyta</taxon>
        <taxon>Tracheophyta</taxon>
        <taxon>Polypodiopsida</taxon>
        <taxon>Polypodiidae</taxon>
        <taxon>Schizaeales</taxon>
        <taxon>Schizaeaceae</taxon>
        <taxon>Schizaea</taxon>
    </lineage>
</organism>
<feature type="region of interest" description="Disordered" evidence="5">
    <location>
        <begin position="1"/>
        <end position="23"/>
    </location>
</feature>
<dbReference type="SUPFAM" id="SSF47060">
    <property type="entry name" value="S15/NS1 RNA-binding domain"/>
    <property type="match status" value="1"/>
</dbReference>
<dbReference type="RefSeq" id="YP_009424095.1">
    <property type="nucleotide sequence ID" value="NC_035807.1"/>
</dbReference>
<dbReference type="GO" id="GO:0005840">
    <property type="term" value="C:ribosome"/>
    <property type="evidence" value="ECO:0007669"/>
    <property type="project" value="UniProtKB-KW"/>
</dbReference>
<evidence type="ECO:0000256" key="4">
    <source>
        <dbReference type="RuleBase" id="RU003919"/>
    </source>
</evidence>
<proteinExistence type="inferred from homology"/>
<gene>
    <name evidence="6" type="primary">rps15</name>
</gene>
<protein>
    <submittedName>
        <fullName evidence="6">Ribosomal protein S15</fullName>
    </submittedName>
</protein>
<accession>A0A286QHE2</accession>
<keyword evidence="2 4" id="KW-0689">Ribosomal protein</keyword>
<feature type="compositionally biased region" description="Basic and acidic residues" evidence="5">
    <location>
        <begin position="79"/>
        <end position="88"/>
    </location>
</feature>
<dbReference type="GeneID" id="33944206"/>
<dbReference type="GO" id="GO:1990904">
    <property type="term" value="C:ribonucleoprotein complex"/>
    <property type="evidence" value="ECO:0007669"/>
    <property type="project" value="UniProtKB-KW"/>
</dbReference>